<reference evidence="6 7" key="1">
    <citation type="submission" date="2022-05" db="EMBL/GenBank/DDBJ databases">
        <authorList>
            <consortium name="Genoscope - CEA"/>
            <person name="William W."/>
        </authorList>
    </citation>
    <scope>NUCLEOTIDE SEQUENCE [LARGE SCALE GENOMIC DNA]</scope>
</reference>
<dbReference type="PROSITE" id="PS50011">
    <property type="entry name" value="PROTEIN_KINASE_DOM"/>
    <property type="match status" value="1"/>
</dbReference>
<dbReference type="InterPro" id="IPR017441">
    <property type="entry name" value="Protein_kinase_ATP_BS"/>
</dbReference>
<dbReference type="GO" id="GO:0005524">
    <property type="term" value="F:ATP binding"/>
    <property type="evidence" value="ECO:0007669"/>
    <property type="project" value="UniProtKB-UniRule"/>
</dbReference>
<evidence type="ECO:0000256" key="2">
    <source>
        <dbReference type="ARBA" id="ARBA00022840"/>
    </source>
</evidence>
<gene>
    <name evidence="6" type="ORF">PMEA_00027555</name>
</gene>
<keyword evidence="4" id="KW-0175">Coiled coil</keyword>
<sequence length="589" mass="70642">MFQTDLRKMEQRIRSQTEIESTVTALLRQLEEGDRRLITLQKQLRETNQQCLEREERVEILRTDLNEVKRELKNKMTVNEARENELHQQLEERDQQIENLQIQLRKLERQLREKDKREELLQRDLKEMEQQLQNEMTKKESKERYLHKQLQGRDQRIEDIQEKLREMGEQLRQEEEREEIFQTQLKEMERRLKEEETTFNIRLKDKDQQIENLQKQLAEKEEREQRWNEKIKKTETRETWFRDQLIERTQRVSNFQRKLSEKELECREKEEREEHLRTHLGELQQQLREKENLQRQVTEMEDRWRNAQRQLAEREVESANLRQQVAILEDKLESQFCDWIIPRDEIQISDITLGAGGWAEVFEGRYCGCSVAVKQMHETIVSPHNQSLFWREIDIASRCRHPCLLQFIGATNDEGIPLYVTELMETSLRQLLEQRPLSKAEISVIALDVAQALNYLHQKKPSPIIHRDISSGNVLLWRQGNRWRGKVSDYGAAKFKEQKMSIGPGCFAYSAPEVNKSSNQTAKIDVYSFGVLLCEMCSFKQFPDPQKRLAQVNMVRDHGLRELVRRCLKTNPRERPDMTEIISELERLR</sequence>
<evidence type="ECO:0000259" key="5">
    <source>
        <dbReference type="PROSITE" id="PS50011"/>
    </source>
</evidence>
<dbReference type="AlphaFoldDB" id="A0AAU9XRC3"/>
<dbReference type="Proteomes" id="UP001159428">
    <property type="component" value="Unassembled WGS sequence"/>
</dbReference>
<keyword evidence="1 3" id="KW-0547">Nucleotide-binding</keyword>
<dbReference type="Gene3D" id="3.30.200.20">
    <property type="entry name" value="Phosphorylase Kinase, domain 1"/>
    <property type="match status" value="1"/>
</dbReference>
<dbReference type="PANTHER" id="PTHR44329">
    <property type="entry name" value="SERINE/THREONINE-PROTEIN KINASE TNNI3K-RELATED"/>
    <property type="match status" value="1"/>
</dbReference>
<name>A0AAU9XRC3_9CNID</name>
<protein>
    <recommendedName>
        <fullName evidence="5">Protein kinase domain-containing protein</fullName>
    </recommendedName>
</protein>
<dbReference type="InterPro" id="IPR008266">
    <property type="entry name" value="Tyr_kinase_AS"/>
</dbReference>
<comment type="caution">
    <text evidence="6">The sequence shown here is derived from an EMBL/GenBank/DDBJ whole genome shotgun (WGS) entry which is preliminary data.</text>
</comment>
<keyword evidence="2 3" id="KW-0067">ATP-binding</keyword>
<feature type="domain" description="Protein kinase" evidence="5">
    <location>
        <begin position="347"/>
        <end position="588"/>
    </location>
</feature>
<keyword evidence="7" id="KW-1185">Reference proteome</keyword>
<evidence type="ECO:0000256" key="1">
    <source>
        <dbReference type="ARBA" id="ARBA00022741"/>
    </source>
</evidence>
<proteinExistence type="predicted"/>
<dbReference type="GO" id="GO:0097527">
    <property type="term" value="P:necroptotic signaling pathway"/>
    <property type="evidence" value="ECO:0007669"/>
    <property type="project" value="TreeGrafter"/>
</dbReference>
<evidence type="ECO:0000256" key="4">
    <source>
        <dbReference type="SAM" id="Coils"/>
    </source>
</evidence>
<dbReference type="SUPFAM" id="SSF56112">
    <property type="entry name" value="Protein kinase-like (PK-like)"/>
    <property type="match status" value="1"/>
</dbReference>
<feature type="binding site" evidence="3">
    <location>
        <position position="374"/>
    </location>
    <ligand>
        <name>ATP</name>
        <dbReference type="ChEBI" id="CHEBI:30616"/>
    </ligand>
</feature>
<dbReference type="PROSITE" id="PS00107">
    <property type="entry name" value="PROTEIN_KINASE_ATP"/>
    <property type="match status" value="1"/>
</dbReference>
<dbReference type="EMBL" id="CALNXJ010000055">
    <property type="protein sequence ID" value="CAH3154428.1"/>
    <property type="molecule type" value="Genomic_DNA"/>
</dbReference>
<dbReference type="PROSITE" id="PS00109">
    <property type="entry name" value="PROTEIN_KINASE_TYR"/>
    <property type="match status" value="1"/>
</dbReference>
<feature type="coiled-coil region" evidence="4">
    <location>
        <begin position="30"/>
        <end position="331"/>
    </location>
</feature>
<dbReference type="GO" id="GO:0004672">
    <property type="term" value="F:protein kinase activity"/>
    <property type="evidence" value="ECO:0007669"/>
    <property type="project" value="InterPro"/>
</dbReference>
<dbReference type="InterPro" id="IPR000719">
    <property type="entry name" value="Prot_kinase_dom"/>
</dbReference>
<organism evidence="6 7">
    <name type="scientific">Pocillopora meandrina</name>
    <dbReference type="NCBI Taxonomy" id="46732"/>
    <lineage>
        <taxon>Eukaryota</taxon>
        <taxon>Metazoa</taxon>
        <taxon>Cnidaria</taxon>
        <taxon>Anthozoa</taxon>
        <taxon>Hexacorallia</taxon>
        <taxon>Scleractinia</taxon>
        <taxon>Astrocoeniina</taxon>
        <taxon>Pocilloporidae</taxon>
        <taxon>Pocillopora</taxon>
    </lineage>
</organism>
<dbReference type="PANTHER" id="PTHR44329:SF298">
    <property type="entry name" value="MIXED LINEAGE KINASE DOMAIN-LIKE PROTEIN"/>
    <property type="match status" value="1"/>
</dbReference>
<evidence type="ECO:0000313" key="7">
    <source>
        <dbReference type="Proteomes" id="UP001159428"/>
    </source>
</evidence>
<evidence type="ECO:0000256" key="3">
    <source>
        <dbReference type="PROSITE-ProRule" id="PRU10141"/>
    </source>
</evidence>
<dbReference type="InterPro" id="IPR051681">
    <property type="entry name" value="Ser/Thr_Kinases-Pseudokinases"/>
</dbReference>
<accession>A0AAU9XRC3</accession>
<dbReference type="Gene3D" id="1.10.510.10">
    <property type="entry name" value="Transferase(Phosphotransferase) domain 1"/>
    <property type="match status" value="1"/>
</dbReference>
<evidence type="ECO:0000313" key="6">
    <source>
        <dbReference type="EMBL" id="CAH3154428.1"/>
    </source>
</evidence>
<dbReference type="Pfam" id="PF00069">
    <property type="entry name" value="Pkinase"/>
    <property type="match status" value="1"/>
</dbReference>
<dbReference type="InterPro" id="IPR011009">
    <property type="entry name" value="Kinase-like_dom_sf"/>
</dbReference>